<feature type="region of interest" description="Disordered" evidence="1">
    <location>
        <begin position="451"/>
        <end position="579"/>
    </location>
</feature>
<organism evidence="3 4">
    <name type="scientific">Kwoniella heveanensis BCC8398</name>
    <dbReference type="NCBI Taxonomy" id="1296120"/>
    <lineage>
        <taxon>Eukaryota</taxon>
        <taxon>Fungi</taxon>
        <taxon>Dikarya</taxon>
        <taxon>Basidiomycota</taxon>
        <taxon>Agaricomycotina</taxon>
        <taxon>Tremellomycetes</taxon>
        <taxon>Tremellales</taxon>
        <taxon>Cryptococcaceae</taxon>
        <taxon>Kwoniella</taxon>
    </lineage>
</organism>
<evidence type="ECO:0000313" key="4">
    <source>
        <dbReference type="Proteomes" id="UP000092666"/>
    </source>
</evidence>
<protein>
    <recommendedName>
        <fullName evidence="2">Trafficking protein particle complex subunit 13 middle domain-containing protein</fullName>
    </recommendedName>
</protein>
<evidence type="ECO:0000259" key="2">
    <source>
        <dbReference type="Pfam" id="PF23647"/>
    </source>
</evidence>
<reference evidence="4" key="2">
    <citation type="submission" date="2013-12" db="EMBL/GenBank/DDBJ databases">
        <title>Evolution of pathogenesis and genome organization in the Tremellales.</title>
        <authorList>
            <person name="Cuomo C."/>
            <person name="Litvintseva A."/>
            <person name="Heitman J."/>
            <person name="Chen Y."/>
            <person name="Sun S."/>
            <person name="Springer D."/>
            <person name="Dromer F."/>
            <person name="Young S."/>
            <person name="Zeng Q."/>
            <person name="Chapman S."/>
            <person name="Gujja S."/>
            <person name="Saif S."/>
            <person name="Birren B."/>
        </authorList>
    </citation>
    <scope>NUCLEOTIDE SEQUENCE [LARGE SCALE GENOMIC DNA]</scope>
    <source>
        <strain evidence="4">BCC8398</strain>
    </source>
</reference>
<feature type="region of interest" description="Disordered" evidence="1">
    <location>
        <begin position="343"/>
        <end position="387"/>
    </location>
</feature>
<feature type="region of interest" description="Disordered" evidence="1">
    <location>
        <begin position="246"/>
        <end position="273"/>
    </location>
</feature>
<dbReference type="PANTHER" id="PTHR13134">
    <property type="entry name" value="TRAFFICKING PROTEIN PARTICLE COMPLEX SUBUNIT 13"/>
    <property type="match status" value="1"/>
</dbReference>
<name>A0A1B9H0V4_9TREE</name>
<sequence length="772" mass="82989">MDGPPLTLNVVKISPPSLISSYIPHDGPLPSSPRPLPSPPIGFSFSPTPNYPAPFGFLSLGSTLSLELALENTHTNRQDVLGVKMMVEVQGPSGRYRLGEVIHSSRPVTDASVTKDEETEGEQENEQLHGDASPAGEERPALSFGDSVVIQVESEMKDLGMNVIIISVAWETLDGRRTMQRFLRLNVNPPLAIKTRIQTPSHPNTALSREKREDVYLEVLMQNVSNEGMRLANVFLEAVQGLKSRSITRDHRPSSTSLKDEVSPAEDSSTETLLPNDTKQYLFVLSPDQTAAASPAQKDTPRSIFPPTYPAGTILPLGRLDVSWVSGVYHVPGRLQTSTLNRRFTAPPPVTKGLSGPGMARTLSSQSASGSRPGQPNVLNTPLKERGSLLAPNPLHGKLREDVDAPQWEFDLTLEGEREVEMEKKFKLALKLGVRSIKPFINDQTQKGYTVEDKADKWQEGEEAGEDDDDDVPLNRRTSRLPEHDLPPPPPPRIAVQYLTPLPSTSTTQTIPSQPSGPSMQVSVQPPSQTSTPLSHPTVRGAPATAEQRSFTPMQQSAQGSSQSLAQSLSRPGTPLSTQLRLAQSQALASSTNASVAGSVPGTPRIGTGFSSVFVADGQSARIGASGSGMIEAVSPPVVDFPPLPTVIQVPSTRTPNNTSIAPPLSSGSKGQVIQIGNSLLILPSQSLSQVLENTGPSYTEDVLHKRWETTFEFELEFIAFDEGLAGLGGLRVLILENNSGAGDQPEFGAQSGISGHAAREWESLGDLTIWG</sequence>
<gene>
    <name evidence="3" type="ORF">I316_01511</name>
</gene>
<reference evidence="3 4" key="1">
    <citation type="submission" date="2013-07" db="EMBL/GenBank/DDBJ databases">
        <title>The Genome Sequence of Cryptococcus heveanensis BCC8398.</title>
        <authorList>
            <consortium name="The Broad Institute Genome Sequencing Platform"/>
            <person name="Cuomo C."/>
            <person name="Litvintseva A."/>
            <person name="Chen Y."/>
            <person name="Heitman J."/>
            <person name="Sun S."/>
            <person name="Springer D."/>
            <person name="Dromer F."/>
            <person name="Young S.K."/>
            <person name="Zeng Q."/>
            <person name="Gargeya S."/>
            <person name="Fitzgerald M."/>
            <person name="Abouelleil A."/>
            <person name="Alvarado L."/>
            <person name="Berlin A.M."/>
            <person name="Chapman S.B."/>
            <person name="Dewar J."/>
            <person name="Goldberg J."/>
            <person name="Griggs A."/>
            <person name="Gujja S."/>
            <person name="Hansen M."/>
            <person name="Howarth C."/>
            <person name="Imamovic A."/>
            <person name="Larimer J."/>
            <person name="McCowan C."/>
            <person name="Murphy C."/>
            <person name="Pearson M."/>
            <person name="Priest M."/>
            <person name="Roberts A."/>
            <person name="Saif S."/>
            <person name="Shea T."/>
            <person name="Sykes S."/>
            <person name="Wortman J."/>
            <person name="Nusbaum C."/>
            <person name="Birren B."/>
        </authorList>
    </citation>
    <scope>NUCLEOTIDE SEQUENCE [LARGE SCALE GENOMIC DNA]</scope>
    <source>
        <strain evidence="3 4">BCC8398</strain>
    </source>
</reference>
<dbReference type="AlphaFoldDB" id="A0A1B9H0V4"/>
<evidence type="ECO:0000256" key="1">
    <source>
        <dbReference type="SAM" id="MobiDB-lite"/>
    </source>
</evidence>
<dbReference type="InterPro" id="IPR055429">
    <property type="entry name" value="TRAPPC13_M"/>
</dbReference>
<feature type="domain" description="Trafficking protein particle complex subunit 13 middle" evidence="2">
    <location>
        <begin position="193"/>
        <end position="343"/>
    </location>
</feature>
<dbReference type="GO" id="GO:1990072">
    <property type="term" value="C:TRAPPIII protein complex"/>
    <property type="evidence" value="ECO:0007669"/>
    <property type="project" value="TreeGrafter"/>
</dbReference>
<feature type="compositionally biased region" description="Basic and acidic residues" evidence="1">
    <location>
        <begin position="247"/>
        <end position="262"/>
    </location>
</feature>
<feature type="compositionally biased region" description="Polar residues" evidence="1">
    <location>
        <begin position="520"/>
        <end position="535"/>
    </location>
</feature>
<feature type="compositionally biased region" description="Low complexity" evidence="1">
    <location>
        <begin position="555"/>
        <end position="570"/>
    </location>
</feature>
<proteinExistence type="predicted"/>
<accession>A0A1B9H0V4</accession>
<dbReference type="InterPro" id="IPR010378">
    <property type="entry name" value="TRAPPC13"/>
</dbReference>
<dbReference type="Pfam" id="PF23647">
    <property type="entry name" value="TRAPPC13_M"/>
    <property type="match status" value="1"/>
</dbReference>
<evidence type="ECO:0000313" key="3">
    <source>
        <dbReference type="EMBL" id="OCF36913.1"/>
    </source>
</evidence>
<feature type="compositionally biased region" description="Polar residues" evidence="1">
    <location>
        <begin position="362"/>
        <end position="380"/>
    </location>
</feature>
<feature type="compositionally biased region" description="Acidic residues" evidence="1">
    <location>
        <begin position="461"/>
        <end position="472"/>
    </location>
</feature>
<dbReference type="PANTHER" id="PTHR13134:SF3">
    <property type="entry name" value="TRAFFICKING PROTEIN PARTICLE COMPLEX SUBUNIT 13"/>
    <property type="match status" value="1"/>
</dbReference>
<dbReference type="OrthoDB" id="10250284at2759"/>
<dbReference type="Proteomes" id="UP000092666">
    <property type="component" value="Unassembled WGS sequence"/>
</dbReference>
<dbReference type="STRING" id="1296120.A0A1B9H0V4"/>
<feature type="compositionally biased region" description="Basic and acidic residues" evidence="1">
    <location>
        <begin position="451"/>
        <end position="460"/>
    </location>
</feature>
<feature type="compositionally biased region" description="Low complexity" evidence="1">
    <location>
        <begin position="499"/>
        <end position="519"/>
    </location>
</feature>
<feature type="region of interest" description="Disordered" evidence="1">
    <location>
        <begin position="106"/>
        <end position="140"/>
    </location>
</feature>
<keyword evidence="4" id="KW-1185">Reference proteome</keyword>
<dbReference type="EMBL" id="KI669494">
    <property type="protein sequence ID" value="OCF36913.1"/>
    <property type="molecule type" value="Genomic_DNA"/>
</dbReference>